<dbReference type="PROSITE" id="PS00036">
    <property type="entry name" value="BZIP_BASIC"/>
    <property type="match status" value="1"/>
</dbReference>
<evidence type="ECO:0000256" key="14">
    <source>
        <dbReference type="ARBA" id="ARBA00022824"/>
    </source>
</evidence>
<keyword evidence="32" id="KW-1185">Reference proteome</keyword>
<keyword evidence="12" id="KW-0053">Apoptosis</keyword>
<feature type="region of interest" description="Disordered" evidence="29">
    <location>
        <begin position="204"/>
        <end position="225"/>
    </location>
</feature>
<dbReference type="PANTHER" id="PTHR46542:SF1">
    <property type="entry name" value="X-BOX BINDING PROTEIN 1"/>
    <property type="match status" value="1"/>
</dbReference>
<keyword evidence="9" id="KW-0037">Angiogenesis</keyword>
<evidence type="ECO:0000256" key="23">
    <source>
        <dbReference type="ARBA" id="ARBA00023159"/>
    </source>
</evidence>
<accession>A7SF27</accession>
<keyword evidence="13" id="KW-0221">Differentiation</keyword>
<keyword evidence="18" id="KW-0007">Acetylation</keyword>
<dbReference type="FunFam" id="1.20.5.170:FF:000049">
    <property type="entry name" value="X-box binding protein 1"/>
    <property type="match status" value="1"/>
</dbReference>
<keyword evidence="8" id="KW-0597">Phosphoprotein</keyword>
<dbReference type="OMA" id="WAVIKTE"/>
<evidence type="ECO:0000256" key="29">
    <source>
        <dbReference type="SAM" id="MobiDB-lite"/>
    </source>
</evidence>
<dbReference type="GO" id="GO:0043066">
    <property type="term" value="P:negative regulation of apoptotic process"/>
    <property type="evidence" value="ECO:0007669"/>
    <property type="project" value="UniProtKB-ARBA"/>
</dbReference>
<comment type="subcellular location">
    <subcellularLocation>
        <location evidence="3">Cytoplasm</location>
    </subcellularLocation>
    <subcellularLocation>
        <location evidence="2">Endoplasmic reticulum membrane</location>
        <topology evidence="2">Peripheral membrane protein</topology>
    </subcellularLocation>
    <subcellularLocation>
        <location evidence="4">Endoplasmic reticulum membrane</location>
        <topology evidence="4">Single-pass type II membrane protein</topology>
    </subcellularLocation>
    <subcellularLocation>
        <location evidence="1">Nucleus</location>
    </subcellularLocation>
</comment>
<keyword evidence="11" id="KW-0812">Transmembrane</keyword>
<dbReference type="PANTHER" id="PTHR46542">
    <property type="entry name" value="X-BOX BINDING PROTEIN 1"/>
    <property type="match status" value="1"/>
</dbReference>
<keyword evidence="26" id="KW-0539">Nucleus</keyword>
<evidence type="ECO:0000256" key="18">
    <source>
        <dbReference type="ARBA" id="ARBA00022990"/>
    </source>
</evidence>
<evidence type="ECO:0000256" key="9">
    <source>
        <dbReference type="ARBA" id="ARBA00022657"/>
    </source>
</evidence>
<evidence type="ECO:0000256" key="13">
    <source>
        <dbReference type="ARBA" id="ARBA00022782"/>
    </source>
</evidence>
<keyword evidence="7" id="KW-0517">Myogenesis</keyword>
<keyword evidence="24" id="KW-0804">Transcription</keyword>
<dbReference type="InParanoid" id="A7SF27"/>
<evidence type="ECO:0000256" key="3">
    <source>
        <dbReference type="ARBA" id="ARBA00004496"/>
    </source>
</evidence>
<dbReference type="AlphaFoldDB" id="A7SF27"/>
<evidence type="ECO:0000256" key="2">
    <source>
        <dbReference type="ARBA" id="ARBA00004406"/>
    </source>
</evidence>
<evidence type="ECO:0000256" key="5">
    <source>
        <dbReference type="ARBA" id="ARBA00022473"/>
    </source>
</evidence>
<evidence type="ECO:0000259" key="30">
    <source>
        <dbReference type="PROSITE" id="PS50217"/>
    </source>
</evidence>
<feature type="compositionally biased region" description="Low complexity" evidence="29">
    <location>
        <begin position="110"/>
        <end position="121"/>
    </location>
</feature>
<evidence type="ECO:0000256" key="17">
    <source>
        <dbReference type="ARBA" id="ARBA00022989"/>
    </source>
</evidence>
<keyword evidence="23" id="KW-0010">Activator</keyword>
<keyword evidence="6" id="KW-0963">Cytoplasm</keyword>
<evidence type="ECO:0000256" key="25">
    <source>
        <dbReference type="ARBA" id="ARBA00023230"/>
    </source>
</evidence>
<keyword evidence="20" id="KW-0346">Stress response</keyword>
<dbReference type="GO" id="GO:0007517">
    <property type="term" value="P:muscle organ development"/>
    <property type="evidence" value="ECO:0007669"/>
    <property type="project" value="UniProtKB-KW"/>
</dbReference>
<dbReference type="STRING" id="45351.A7SF27"/>
<proteinExistence type="predicted"/>
<evidence type="ECO:0000256" key="24">
    <source>
        <dbReference type="ARBA" id="ARBA00023163"/>
    </source>
</evidence>
<evidence type="ECO:0000256" key="11">
    <source>
        <dbReference type="ARBA" id="ARBA00022692"/>
    </source>
</evidence>
<feature type="domain" description="BZIP" evidence="30">
    <location>
        <begin position="38"/>
        <end position="101"/>
    </location>
</feature>
<dbReference type="PROSITE" id="PS50217">
    <property type="entry name" value="BZIP"/>
    <property type="match status" value="1"/>
</dbReference>
<evidence type="ECO:0000256" key="10">
    <source>
        <dbReference type="ARBA" id="ARBA00022685"/>
    </source>
</evidence>
<evidence type="ECO:0000256" key="8">
    <source>
        <dbReference type="ARBA" id="ARBA00022553"/>
    </source>
</evidence>
<dbReference type="GO" id="GO:0030968">
    <property type="term" value="P:endoplasmic reticulum unfolded protein response"/>
    <property type="evidence" value="ECO:0007669"/>
    <property type="project" value="UniProtKB-ARBA"/>
</dbReference>
<evidence type="ECO:0000256" key="26">
    <source>
        <dbReference type="ARBA" id="ARBA00023242"/>
    </source>
</evidence>
<dbReference type="InterPro" id="IPR004827">
    <property type="entry name" value="bZIP"/>
</dbReference>
<evidence type="ECO:0000256" key="16">
    <source>
        <dbReference type="ARBA" id="ARBA00022968"/>
    </source>
</evidence>
<keyword evidence="14" id="KW-0256">Endoplasmic reticulum</keyword>
<evidence type="ECO:0000256" key="1">
    <source>
        <dbReference type="ARBA" id="ARBA00004123"/>
    </source>
</evidence>
<keyword evidence="5" id="KW-0217">Developmental protein</keyword>
<evidence type="ECO:0000313" key="31">
    <source>
        <dbReference type="EMBL" id="EDO37681.1"/>
    </source>
</evidence>
<dbReference type="GO" id="GO:0000981">
    <property type="term" value="F:DNA-binding transcription factor activity, RNA polymerase II-specific"/>
    <property type="evidence" value="ECO:0000318"/>
    <property type="project" value="GO_Central"/>
</dbReference>
<sequence length="249" mass="28093">MEAPNINRDAVLKSLLLNETNPDGQPRKRRRLDNLTVEERALRRKLKNRVAAQTARDRKKARMQDLEEAVESLERENKRLREENKRLNKSTESLAIENSELRVRLGLTPPVSPVSSLSSSTPPSPASERSDSAPEGWAVIKTEAESKESAALIASQQQKNLILFLSVITTWLQMNCSLSCLLVCLKMLSPVTMNSFNQSRKTSLPVAELSRADQSKSSLSETKKLSRSLPDSMTWWGKHQNTWNPLMRS</sequence>
<dbReference type="GO" id="GO:0000977">
    <property type="term" value="F:RNA polymerase II transcription regulatory region sequence-specific DNA binding"/>
    <property type="evidence" value="ECO:0000318"/>
    <property type="project" value="GO_Central"/>
</dbReference>
<dbReference type="InterPro" id="IPR052470">
    <property type="entry name" value="ER_Stress-Reg_TF"/>
</dbReference>
<evidence type="ECO:0000256" key="22">
    <source>
        <dbReference type="ARBA" id="ARBA00023136"/>
    </source>
</evidence>
<keyword evidence="25" id="KW-0834">Unfolded protein response</keyword>
<feature type="region of interest" description="Disordered" evidence="29">
    <location>
        <begin position="110"/>
        <end position="135"/>
    </location>
</feature>
<dbReference type="IntAct" id="A7SF27">
    <property type="interactions" value="1"/>
</dbReference>
<keyword evidence="17" id="KW-1133">Transmembrane helix</keyword>
<dbReference type="GO" id="GO:0005789">
    <property type="term" value="C:endoplasmic reticulum membrane"/>
    <property type="evidence" value="ECO:0007669"/>
    <property type="project" value="UniProtKB-SubCell"/>
</dbReference>
<dbReference type="Proteomes" id="UP000001593">
    <property type="component" value="Unassembled WGS sequence"/>
</dbReference>
<dbReference type="EMBL" id="DS469641">
    <property type="protein sequence ID" value="EDO37681.1"/>
    <property type="molecule type" value="Genomic_DNA"/>
</dbReference>
<evidence type="ECO:0000256" key="21">
    <source>
        <dbReference type="ARBA" id="ARBA00023125"/>
    </source>
</evidence>
<dbReference type="KEGG" id="nve:5509200"/>
<keyword evidence="19" id="KW-0805">Transcription regulation</keyword>
<evidence type="ECO:0000256" key="28">
    <source>
        <dbReference type="SAM" id="Coils"/>
    </source>
</evidence>
<evidence type="ECO:0000256" key="15">
    <source>
        <dbReference type="ARBA" id="ARBA00022843"/>
    </source>
</evidence>
<name>A7SF27_NEMVE</name>
<gene>
    <name evidence="31" type="ORF">NEMVEDRAFT_v1g211292</name>
</gene>
<organism evidence="31 32">
    <name type="scientific">Nematostella vectensis</name>
    <name type="common">Starlet sea anemone</name>
    <dbReference type="NCBI Taxonomy" id="45351"/>
    <lineage>
        <taxon>Eukaryota</taxon>
        <taxon>Metazoa</taxon>
        <taxon>Cnidaria</taxon>
        <taxon>Anthozoa</taxon>
        <taxon>Hexacorallia</taxon>
        <taxon>Actiniaria</taxon>
        <taxon>Edwardsiidae</taxon>
        <taxon>Nematostella</taxon>
    </lineage>
</organism>
<keyword evidence="21" id="KW-0238">DNA-binding</keyword>
<keyword evidence="16" id="KW-0735">Signal-anchor</keyword>
<keyword evidence="10" id="KW-0165">Cleavage on pair of basic residues</keyword>
<reference evidence="31 32" key="1">
    <citation type="journal article" date="2007" name="Science">
        <title>Sea anemone genome reveals ancestral eumetazoan gene repertoire and genomic organization.</title>
        <authorList>
            <person name="Putnam N.H."/>
            <person name="Srivastava M."/>
            <person name="Hellsten U."/>
            <person name="Dirks B."/>
            <person name="Chapman J."/>
            <person name="Salamov A."/>
            <person name="Terry A."/>
            <person name="Shapiro H."/>
            <person name="Lindquist E."/>
            <person name="Kapitonov V.V."/>
            <person name="Jurka J."/>
            <person name="Genikhovich G."/>
            <person name="Grigoriev I.V."/>
            <person name="Lucas S.M."/>
            <person name="Steele R.E."/>
            <person name="Finnerty J.R."/>
            <person name="Technau U."/>
            <person name="Martindale M.Q."/>
            <person name="Rokhsar D.S."/>
        </authorList>
    </citation>
    <scope>NUCLEOTIDE SEQUENCE [LARGE SCALE GENOMIC DNA]</scope>
    <source>
        <strain evidence="32">CH2 X CH6</strain>
    </source>
</reference>
<dbReference type="Gene3D" id="1.20.5.170">
    <property type="match status" value="1"/>
</dbReference>
<dbReference type="GO" id="GO:0030154">
    <property type="term" value="P:cell differentiation"/>
    <property type="evidence" value="ECO:0007669"/>
    <property type="project" value="UniProtKB-KW"/>
</dbReference>
<dbReference type="OrthoDB" id="20960at2759"/>
<evidence type="ECO:0000256" key="7">
    <source>
        <dbReference type="ARBA" id="ARBA00022541"/>
    </source>
</evidence>
<dbReference type="SMART" id="SM00338">
    <property type="entry name" value="BRLZ"/>
    <property type="match status" value="1"/>
</dbReference>
<evidence type="ECO:0000256" key="19">
    <source>
        <dbReference type="ARBA" id="ARBA00023015"/>
    </source>
</evidence>
<dbReference type="eggNOG" id="KOG4005">
    <property type="taxonomic scope" value="Eukaryota"/>
</dbReference>
<evidence type="ECO:0000256" key="6">
    <source>
        <dbReference type="ARBA" id="ARBA00022490"/>
    </source>
</evidence>
<evidence type="ECO:0000256" key="27">
    <source>
        <dbReference type="ARBA" id="ARBA00040165"/>
    </source>
</evidence>
<evidence type="ECO:0000256" key="12">
    <source>
        <dbReference type="ARBA" id="ARBA00022703"/>
    </source>
</evidence>
<evidence type="ECO:0000313" key="32">
    <source>
        <dbReference type="Proteomes" id="UP000001593"/>
    </source>
</evidence>
<dbReference type="Pfam" id="PF00170">
    <property type="entry name" value="bZIP_1"/>
    <property type="match status" value="1"/>
</dbReference>
<evidence type="ECO:0000256" key="4">
    <source>
        <dbReference type="ARBA" id="ARBA00004648"/>
    </source>
</evidence>
<keyword evidence="28" id="KW-0175">Coiled coil</keyword>
<dbReference type="GO" id="GO:0006915">
    <property type="term" value="P:apoptotic process"/>
    <property type="evidence" value="ECO:0007669"/>
    <property type="project" value="UniProtKB-KW"/>
</dbReference>
<dbReference type="GO" id="GO:0005634">
    <property type="term" value="C:nucleus"/>
    <property type="evidence" value="ECO:0000318"/>
    <property type="project" value="GO_Central"/>
</dbReference>
<protein>
    <recommendedName>
        <fullName evidence="27">X-box-binding protein 1</fullName>
    </recommendedName>
</protein>
<evidence type="ECO:0000256" key="20">
    <source>
        <dbReference type="ARBA" id="ARBA00023016"/>
    </source>
</evidence>
<dbReference type="SUPFAM" id="SSF57959">
    <property type="entry name" value="Leucine zipper domain"/>
    <property type="match status" value="1"/>
</dbReference>
<dbReference type="InterPro" id="IPR046347">
    <property type="entry name" value="bZIP_sf"/>
</dbReference>
<dbReference type="PhylomeDB" id="A7SF27"/>
<feature type="coiled-coil region" evidence="28">
    <location>
        <begin position="49"/>
        <end position="97"/>
    </location>
</feature>
<dbReference type="CDD" id="cd14691">
    <property type="entry name" value="bZIP_XBP1"/>
    <property type="match status" value="1"/>
</dbReference>
<dbReference type="HOGENOM" id="CLU_093516_0_0_1"/>
<keyword evidence="15" id="KW-0832">Ubl conjugation</keyword>
<keyword evidence="22" id="KW-0472">Membrane</keyword>